<name>A0A099TYG0_9HELI</name>
<evidence type="ECO:0000313" key="3">
    <source>
        <dbReference type="EMBL" id="TLE01321.1"/>
    </source>
</evidence>
<dbReference type="Proteomes" id="UP000029922">
    <property type="component" value="Unassembled WGS sequence"/>
</dbReference>
<organism evidence="2 5">
    <name type="scientific">Helicobacter muridarum</name>
    <dbReference type="NCBI Taxonomy" id="216"/>
    <lineage>
        <taxon>Bacteria</taxon>
        <taxon>Pseudomonadati</taxon>
        <taxon>Campylobacterota</taxon>
        <taxon>Epsilonproteobacteria</taxon>
        <taxon>Campylobacterales</taxon>
        <taxon>Helicobacteraceae</taxon>
        <taxon>Helicobacter</taxon>
    </lineage>
</organism>
<keyword evidence="5" id="KW-1185">Reference proteome</keyword>
<dbReference type="RefSeq" id="WP_034559122.1">
    <property type="nucleotide sequence ID" value="NZ_FZML01000017.1"/>
</dbReference>
<keyword evidence="1" id="KW-0175">Coiled coil</keyword>
<dbReference type="Proteomes" id="UP000255139">
    <property type="component" value="Unassembled WGS sequence"/>
</dbReference>
<dbReference type="GO" id="GO:0071973">
    <property type="term" value="P:bacterial-type flagellum-dependent cell motility"/>
    <property type="evidence" value="ECO:0007669"/>
    <property type="project" value="InterPro"/>
</dbReference>
<evidence type="ECO:0000313" key="5">
    <source>
        <dbReference type="Proteomes" id="UP000255139"/>
    </source>
</evidence>
<dbReference type="OrthoDB" id="5325382at2"/>
<sequence>MEIKLISLIKIAKQKLLEHERSLANNQALIMRLHSEIDKINVEISAIEMPVSGNFASYQMSRAGIHAYLYKIDDLRSQISTLLKEQETIKKNIRIAHLNHEKMIYVYNQAKNKKDAYLKNIEDKQLDETSIMLHARAK</sequence>
<accession>A0A099TYG0</accession>
<protein>
    <submittedName>
        <fullName evidence="2">Uncharacterized protein</fullName>
    </submittedName>
</protein>
<dbReference type="InterPro" id="IPR012823">
    <property type="entry name" value="Flagell_FliJ"/>
</dbReference>
<dbReference type="EMBL" id="UGJE01000002">
    <property type="protein sequence ID" value="STQ87191.1"/>
    <property type="molecule type" value="Genomic_DNA"/>
</dbReference>
<dbReference type="EMBL" id="JRPD02000002">
    <property type="protein sequence ID" value="TLE01321.1"/>
    <property type="molecule type" value="Genomic_DNA"/>
</dbReference>
<proteinExistence type="predicted"/>
<evidence type="ECO:0000256" key="1">
    <source>
        <dbReference type="SAM" id="Coils"/>
    </source>
</evidence>
<reference evidence="2 5" key="2">
    <citation type="submission" date="2018-06" db="EMBL/GenBank/DDBJ databases">
        <authorList>
            <consortium name="Pathogen Informatics"/>
            <person name="Doyle S."/>
        </authorList>
    </citation>
    <scope>NUCLEOTIDE SEQUENCE [LARGE SCALE GENOMIC DNA]</scope>
    <source>
        <strain evidence="2 5">NCTC12714</strain>
    </source>
</reference>
<dbReference type="AlphaFoldDB" id="A0A099TYG0"/>
<dbReference type="GO" id="GO:0009288">
    <property type="term" value="C:bacterial-type flagellum"/>
    <property type="evidence" value="ECO:0007669"/>
    <property type="project" value="InterPro"/>
</dbReference>
<dbReference type="Pfam" id="PF02050">
    <property type="entry name" value="FliJ"/>
    <property type="match status" value="1"/>
</dbReference>
<gene>
    <name evidence="3" type="ORF">LS73_001145</name>
    <name evidence="2" type="ORF">NCTC12714_02013</name>
</gene>
<evidence type="ECO:0000313" key="4">
    <source>
        <dbReference type="Proteomes" id="UP000029922"/>
    </source>
</evidence>
<reference evidence="3 4" key="1">
    <citation type="journal article" date="2014" name="Genome Announc.">
        <title>Draft genome sequences of eight enterohepatic helicobacter species isolated from both laboratory and wild rodents.</title>
        <authorList>
            <person name="Sheh A."/>
            <person name="Shen Z."/>
            <person name="Fox J.G."/>
        </authorList>
    </citation>
    <scope>NUCLEOTIDE SEQUENCE [LARGE SCALE GENOMIC DNA]</scope>
    <source>
        <strain evidence="3 4">ST1</strain>
    </source>
</reference>
<evidence type="ECO:0000313" key="2">
    <source>
        <dbReference type="EMBL" id="STQ87191.1"/>
    </source>
</evidence>
<feature type="coiled-coil region" evidence="1">
    <location>
        <begin position="72"/>
        <end position="127"/>
    </location>
</feature>